<dbReference type="EMBL" id="FQUS01000007">
    <property type="protein sequence ID" value="SHF33416.1"/>
    <property type="molecule type" value="Genomic_DNA"/>
</dbReference>
<proteinExistence type="predicted"/>
<sequence length="45" mass="4935">MINFAKGIIFLGGDGTKTTRFNKGRSYDSEPRRAWAAASRATGTR</sequence>
<evidence type="ECO:0000313" key="2">
    <source>
        <dbReference type="Proteomes" id="UP000184041"/>
    </source>
</evidence>
<protein>
    <submittedName>
        <fullName evidence="1">Uncharacterized protein</fullName>
    </submittedName>
</protein>
<organism evidence="1 2">
    <name type="scientific">Fodinibius roseus</name>
    <dbReference type="NCBI Taxonomy" id="1194090"/>
    <lineage>
        <taxon>Bacteria</taxon>
        <taxon>Pseudomonadati</taxon>
        <taxon>Balneolota</taxon>
        <taxon>Balneolia</taxon>
        <taxon>Balneolales</taxon>
        <taxon>Balneolaceae</taxon>
        <taxon>Fodinibius</taxon>
    </lineage>
</organism>
<dbReference type="AlphaFoldDB" id="A0A1M5ATF0"/>
<name>A0A1M5ATF0_9BACT</name>
<keyword evidence="2" id="KW-1185">Reference proteome</keyword>
<gene>
    <name evidence="1" type="ORF">SAMN05443144_107166</name>
</gene>
<accession>A0A1M5ATF0</accession>
<reference evidence="1 2" key="1">
    <citation type="submission" date="2016-11" db="EMBL/GenBank/DDBJ databases">
        <authorList>
            <person name="Jaros S."/>
            <person name="Januszkiewicz K."/>
            <person name="Wedrychowicz H."/>
        </authorList>
    </citation>
    <scope>NUCLEOTIDE SEQUENCE [LARGE SCALE GENOMIC DNA]</scope>
    <source>
        <strain evidence="1 2">DSM 21986</strain>
    </source>
</reference>
<evidence type="ECO:0000313" key="1">
    <source>
        <dbReference type="EMBL" id="SHF33416.1"/>
    </source>
</evidence>
<dbReference type="Proteomes" id="UP000184041">
    <property type="component" value="Unassembled WGS sequence"/>
</dbReference>